<protein>
    <recommendedName>
        <fullName evidence="2">D-glucuronyl C5-epimerase C-terminal domain-containing protein</fullName>
    </recommendedName>
</protein>
<reference evidence="3 4" key="1">
    <citation type="submission" date="2016-02" db="EMBL/GenBank/DDBJ databases">
        <title>Anaerosporomusa subterraneum gen. nov., sp. nov., a spore-forming obligate anaerobe isolated from saprolite.</title>
        <authorList>
            <person name="Choi J.K."/>
            <person name="Shah M."/>
            <person name="Yee N."/>
        </authorList>
    </citation>
    <scope>NUCLEOTIDE SEQUENCE [LARGE SCALE GENOMIC DNA]</scope>
    <source>
        <strain evidence="3 4">RU4</strain>
    </source>
</reference>
<keyword evidence="1" id="KW-0812">Transmembrane</keyword>
<dbReference type="STRING" id="1794912.AXX12_08270"/>
<sequence length="562" mass="64651">MHKKTIAKLLIVISILLIPSVIYILYKKPQETKTIIRVEKPIPVLSYSDKVYLPYENFRYIDQSQEISRLYGEGTEFIDPWLEGTAIITAFNNGYRNNDSNSYVAGLKRLDKVLAVFDKKGAWPHPQYGSYPDGWVSSMDAPVIALCSQAAYEITGEKKYIEYRERIVRHMLKTVKEGSFILPLKNGTQWLAEYAYPLSTEENEYYVLNGFLVGLQSILMLANATADEELYATYDKALLAYKKLAPGYWYKSFDWSYYMLNPLTIIEPHYMIYETKQLDALYTLHSDNFYDEEATKHRIALTKILPLYAVDNQYYLLRAGAPHPYYIDIFLNTIEFYDDQGNITGTIKSNRTGSFFERAFMQGSIPANTKGYHMYSHNGSDAKKYYLFSAPIRQIKSDDQLKPSKIDYTTNGFNDAIPVAKNEFSLKREVSSSDEGTIVIELDKPLQKSVDSFWGIEITSAEEALVYIVLFDNQGNTAHRYYRPLVQGKNLLLLHSLGFNNFENLKGDINKVRISIFTETEVNKHNKSDWMVEINGVYNYPTSASAFMHLKGHPDLIINEQK</sequence>
<dbReference type="OrthoDB" id="5141876at2"/>
<keyword evidence="1" id="KW-0472">Membrane</keyword>
<comment type="caution">
    <text evidence="3">The sequence shown here is derived from an EMBL/GenBank/DDBJ whole genome shotgun (WGS) entry which is preliminary data.</text>
</comment>
<evidence type="ECO:0000313" key="3">
    <source>
        <dbReference type="EMBL" id="KYZ76419.1"/>
    </source>
</evidence>
<keyword evidence="4" id="KW-1185">Reference proteome</keyword>
<name>A0A154BR95_ANASB</name>
<evidence type="ECO:0000256" key="1">
    <source>
        <dbReference type="SAM" id="Phobius"/>
    </source>
</evidence>
<keyword evidence="1" id="KW-1133">Transmembrane helix</keyword>
<dbReference type="EMBL" id="LSGP01000017">
    <property type="protein sequence ID" value="KYZ76419.1"/>
    <property type="molecule type" value="Genomic_DNA"/>
</dbReference>
<gene>
    <name evidence="3" type="ORF">AXX12_08270</name>
</gene>
<feature type="transmembrane region" description="Helical" evidence="1">
    <location>
        <begin position="7"/>
        <end position="26"/>
    </location>
</feature>
<dbReference type="AlphaFoldDB" id="A0A154BR95"/>
<proteinExistence type="predicted"/>
<evidence type="ECO:0000313" key="4">
    <source>
        <dbReference type="Proteomes" id="UP000076268"/>
    </source>
</evidence>
<dbReference type="Pfam" id="PF06662">
    <property type="entry name" value="C5-epim_C"/>
    <property type="match status" value="1"/>
</dbReference>
<organism evidence="3 4">
    <name type="scientific">Anaerosporomusa subterranea</name>
    <dbReference type="NCBI Taxonomy" id="1794912"/>
    <lineage>
        <taxon>Bacteria</taxon>
        <taxon>Bacillati</taxon>
        <taxon>Bacillota</taxon>
        <taxon>Negativicutes</taxon>
        <taxon>Acetonemataceae</taxon>
        <taxon>Anaerosporomusa</taxon>
    </lineage>
</organism>
<accession>A0A154BR95</accession>
<evidence type="ECO:0000259" key="2">
    <source>
        <dbReference type="Pfam" id="PF06662"/>
    </source>
</evidence>
<dbReference type="InterPro" id="IPR010598">
    <property type="entry name" value="C5-epim_C"/>
</dbReference>
<dbReference type="Proteomes" id="UP000076268">
    <property type="component" value="Unassembled WGS sequence"/>
</dbReference>
<feature type="domain" description="D-glucuronyl C5-epimerase C-terminal" evidence="2">
    <location>
        <begin position="131"/>
        <end position="296"/>
    </location>
</feature>
<dbReference type="RefSeq" id="WP_066241860.1">
    <property type="nucleotide sequence ID" value="NZ_LSGP01000017.1"/>
</dbReference>